<keyword evidence="2" id="KW-0812">Transmembrane</keyword>
<sequence>MLTAARMHRFLAAGDFIFLASSPMPREFPEDPTKDKPLRAGLAFCGEYLVPGGSHLVQGDLKGAAVHGVLGLTAGMLFGFPARLLFSSNSLRTALRRPATGPTAQAAETPAAAAQTAETVPQPSPRRAPRKSSTRQAPAKTQAKASAAKPTPAAVKKPAGSRSRKSTS</sequence>
<dbReference type="AlphaFoldDB" id="C1F4P8"/>
<proteinExistence type="predicted"/>
<keyword evidence="4" id="KW-1185">Reference proteome</keyword>
<dbReference type="HOGENOM" id="CLU_1782648_0_0_0"/>
<keyword evidence="2" id="KW-0472">Membrane</keyword>
<feature type="compositionally biased region" description="Low complexity" evidence="1">
    <location>
        <begin position="136"/>
        <end position="158"/>
    </location>
</feature>
<evidence type="ECO:0000313" key="4">
    <source>
        <dbReference type="Proteomes" id="UP000002207"/>
    </source>
</evidence>
<evidence type="ECO:0000256" key="2">
    <source>
        <dbReference type="SAM" id="Phobius"/>
    </source>
</evidence>
<organism evidence="3 4">
    <name type="scientific">Acidobacterium capsulatum (strain ATCC 51196 / DSM 11244 / BCRC 80197 / JCM 7670 / NBRC 15755 / NCIMB 13165 / 161)</name>
    <dbReference type="NCBI Taxonomy" id="240015"/>
    <lineage>
        <taxon>Bacteria</taxon>
        <taxon>Pseudomonadati</taxon>
        <taxon>Acidobacteriota</taxon>
        <taxon>Terriglobia</taxon>
        <taxon>Terriglobales</taxon>
        <taxon>Acidobacteriaceae</taxon>
        <taxon>Acidobacterium</taxon>
    </lineage>
</organism>
<dbReference type="Pfam" id="PF19549">
    <property type="entry name" value="DUF6072"/>
    <property type="match status" value="1"/>
</dbReference>
<feature type="compositionally biased region" description="Low complexity" evidence="1">
    <location>
        <begin position="98"/>
        <end position="121"/>
    </location>
</feature>
<feature type="region of interest" description="Disordered" evidence="1">
    <location>
        <begin position="96"/>
        <end position="168"/>
    </location>
</feature>
<evidence type="ECO:0000313" key="3">
    <source>
        <dbReference type="EMBL" id="ACO32862.1"/>
    </source>
</evidence>
<dbReference type="EMBL" id="CP001472">
    <property type="protein sequence ID" value="ACO32862.1"/>
    <property type="molecule type" value="Genomic_DNA"/>
</dbReference>
<keyword evidence="2" id="KW-1133">Transmembrane helix</keyword>
<reference evidence="3 4" key="1">
    <citation type="journal article" date="2009" name="Appl. Environ. Microbiol.">
        <title>Three genomes from the phylum Acidobacteria provide insight into the lifestyles of these microorganisms in soils.</title>
        <authorList>
            <person name="Ward N.L."/>
            <person name="Challacombe J.F."/>
            <person name="Janssen P.H."/>
            <person name="Henrissat B."/>
            <person name="Coutinho P.M."/>
            <person name="Wu M."/>
            <person name="Xie G."/>
            <person name="Haft D.H."/>
            <person name="Sait M."/>
            <person name="Badger J."/>
            <person name="Barabote R.D."/>
            <person name="Bradley B."/>
            <person name="Brettin T.S."/>
            <person name="Brinkac L.M."/>
            <person name="Bruce D."/>
            <person name="Creasy T."/>
            <person name="Daugherty S.C."/>
            <person name="Davidsen T.M."/>
            <person name="DeBoy R.T."/>
            <person name="Detter J.C."/>
            <person name="Dodson R.J."/>
            <person name="Durkin A.S."/>
            <person name="Ganapathy A."/>
            <person name="Gwinn-Giglio M."/>
            <person name="Han C.S."/>
            <person name="Khouri H."/>
            <person name="Kiss H."/>
            <person name="Kothari S.P."/>
            <person name="Madupu R."/>
            <person name="Nelson K.E."/>
            <person name="Nelson W.C."/>
            <person name="Paulsen I."/>
            <person name="Penn K."/>
            <person name="Ren Q."/>
            <person name="Rosovitz M.J."/>
            <person name="Selengut J.D."/>
            <person name="Shrivastava S."/>
            <person name="Sullivan S.A."/>
            <person name="Tapia R."/>
            <person name="Thompson L.S."/>
            <person name="Watkins K.L."/>
            <person name="Yang Q."/>
            <person name="Yu C."/>
            <person name="Zafar N."/>
            <person name="Zhou L."/>
            <person name="Kuske C.R."/>
        </authorList>
    </citation>
    <scope>NUCLEOTIDE SEQUENCE [LARGE SCALE GENOMIC DNA]</scope>
    <source>
        <strain evidence="4">ATCC 51196 / DSM 11244 / BCRC 80197 / JCM 7670 / NBRC 15755 / NCIMB 13165 / 161</strain>
    </source>
</reference>
<evidence type="ECO:0000256" key="1">
    <source>
        <dbReference type="SAM" id="MobiDB-lite"/>
    </source>
</evidence>
<dbReference type="InterPro" id="IPR045718">
    <property type="entry name" value="DUF6072"/>
</dbReference>
<dbReference type="KEGG" id="aca:ACP_1168"/>
<accession>C1F4P8</accession>
<dbReference type="STRING" id="240015.ACP_1168"/>
<feature type="transmembrane region" description="Helical" evidence="2">
    <location>
        <begin position="64"/>
        <end position="86"/>
    </location>
</feature>
<protein>
    <submittedName>
        <fullName evidence="3">Uncharacterized protein</fullName>
    </submittedName>
</protein>
<dbReference type="Proteomes" id="UP000002207">
    <property type="component" value="Chromosome"/>
</dbReference>
<dbReference type="InParanoid" id="C1F4P8"/>
<gene>
    <name evidence="3" type="ordered locus">ACP_1168</name>
</gene>
<name>C1F4P8_ACIC5</name>